<accession>A0A366D8X2</accession>
<comment type="caution">
    <text evidence="2">The sequence shown here is derived from an EMBL/GenBank/DDBJ whole genome shotgun (WGS) entry which is preliminary data.</text>
</comment>
<dbReference type="RefSeq" id="WP_113872806.1">
    <property type="nucleotide sequence ID" value="NZ_QNRF01000001.1"/>
</dbReference>
<protein>
    <recommendedName>
        <fullName evidence="4">Virus tail fiber assembly protein lambda gpK</fullName>
    </recommendedName>
</protein>
<dbReference type="AlphaFoldDB" id="A0A366D8X2"/>
<evidence type="ECO:0000256" key="1">
    <source>
        <dbReference type="SAM" id="MobiDB-lite"/>
    </source>
</evidence>
<sequence length="228" mass="25153">MTDQTTDKVAYAYDAQTGEYLGEVYADPDPLTPDHWLLPAHATFEAPIGVDEDQVAVWKQEEQAGAWQSCVDLRGTAYWDEEGNAYEISELGGNLPDWALLTEPEAPVTLEAQTALANDECTRRIDAKWNRIGQTNVSLGLYTAAEQFACKQWIVAHLVALEALLAREDLLDIDVTDDAYWQLDLEAYSDTAETTETADDSATEEDQDADSESTTDSSTSETDEEAEA</sequence>
<dbReference type="OrthoDB" id="6168904at2"/>
<feature type="region of interest" description="Disordered" evidence="1">
    <location>
        <begin position="189"/>
        <end position="228"/>
    </location>
</feature>
<dbReference type="EMBL" id="QNRF01000001">
    <property type="protein sequence ID" value="RBO85904.1"/>
    <property type="molecule type" value="Genomic_DNA"/>
</dbReference>
<reference evidence="2 3" key="1">
    <citation type="submission" date="2018-06" db="EMBL/GenBank/DDBJ databases">
        <title>Genomic Encyclopedia of Type Strains, Phase III (KMG-III): the genomes of soil and plant-associated and newly described type strains.</title>
        <authorList>
            <person name="Whitman W."/>
        </authorList>
    </citation>
    <scope>NUCLEOTIDE SEQUENCE [LARGE SCALE GENOMIC DNA]</scope>
    <source>
        <strain evidence="2 3">CECT 7732</strain>
    </source>
</reference>
<feature type="compositionally biased region" description="Acidic residues" evidence="1">
    <location>
        <begin position="196"/>
        <end position="213"/>
    </location>
</feature>
<dbReference type="Proteomes" id="UP000252086">
    <property type="component" value="Unassembled WGS sequence"/>
</dbReference>
<evidence type="ECO:0008006" key="4">
    <source>
        <dbReference type="Google" id="ProtNLM"/>
    </source>
</evidence>
<evidence type="ECO:0000313" key="2">
    <source>
        <dbReference type="EMBL" id="RBO85904.1"/>
    </source>
</evidence>
<evidence type="ECO:0000313" key="3">
    <source>
        <dbReference type="Proteomes" id="UP000252086"/>
    </source>
</evidence>
<name>A0A366D8X2_9GAMM</name>
<gene>
    <name evidence="2" type="ORF">DFP76_101179</name>
</gene>
<proteinExistence type="predicted"/>
<keyword evidence="3" id="KW-1185">Reference proteome</keyword>
<organism evidence="2 3">
    <name type="scientific">Marinomonas aquiplantarum</name>
    <dbReference type="NCBI Taxonomy" id="491951"/>
    <lineage>
        <taxon>Bacteria</taxon>
        <taxon>Pseudomonadati</taxon>
        <taxon>Pseudomonadota</taxon>
        <taxon>Gammaproteobacteria</taxon>
        <taxon>Oceanospirillales</taxon>
        <taxon>Oceanospirillaceae</taxon>
        <taxon>Marinomonas</taxon>
    </lineage>
</organism>